<keyword evidence="4" id="KW-0720">Serine protease</keyword>
<dbReference type="Proteomes" id="UP000045706">
    <property type="component" value="Unassembled WGS sequence"/>
</dbReference>
<evidence type="ECO:0000313" key="8">
    <source>
        <dbReference type="EMBL" id="CRK48868.1"/>
    </source>
</evidence>
<dbReference type="PROSITE" id="PS00137">
    <property type="entry name" value="SUBTILASE_HIS"/>
    <property type="match status" value="1"/>
</dbReference>
<dbReference type="InterPro" id="IPR022398">
    <property type="entry name" value="Peptidase_S8_His-AS"/>
</dbReference>
<feature type="signal peptide" evidence="6">
    <location>
        <begin position="1"/>
        <end position="18"/>
    </location>
</feature>
<keyword evidence="3" id="KW-0378">Hydrolase</keyword>
<evidence type="ECO:0000256" key="1">
    <source>
        <dbReference type="ARBA" id="ARBA00011073"/>
    </source>
</evidence>
<dbReference type="InterPro" id="IPR000209">
    <property type="entry name" value="Peptidase_S8/S53_dom"/>
</dbReference>
<evidence type="ECO:0000259" key="7">
    <source>
        <dbReference type="Pfam" id="PF00082"/>
    </source>
</evidence>
<comment type="similarity">
    <text evidence="1 5">Belongs to the peptidase S8 family.</text>
</comment>
<dbReference type="EMBL" id="CVQI01038039">
    <property type="protein sequence ID" value="CRK48868.1"/>
    <property type="molecule type" value="Genomic_DNA"/>
</dbReference>
<dbReference type="PANTHER" id="PTHR43806">
    <property type="entry name" value="PEPTIDASE S8"/>
    <property type="match status" value="1"/>
</dbReference>
<dbReference type="GO" id="GO:0006508">
    <property type="term" value="P:proteolysis"/>
    <property type="evidence" value="ECO:0007669"/>
    <property type="project" value="UniProtKB-KW"/>
</dbReference>
<keyword evidence="6" id="KW-0732">Signal</keyword>
<protein>
    <recommendedName>
        <fullName evidence="7">Peptidase S8/S53 domain-containing protein</fullName>
    </recommendedName>
</protein>
<feature type="chain" id="PRO_5002568193" description="Peptidase S8/S53 domain-containing protein" evidence="6">
    <location>
        <begin position="19"/>
        <end position="638"/>
    </location>
</feature>
<dbReference type="PROSITE" id="PS51892">
    <property type="entry name" value="SUBTILASE"/>
    <property type="match status" value="1"/>
</dbReference>
<dbReference type="InterPro" id="IPR023827">
    <property type="entry name" value="Peptidase_S8_Asp-AS"/>
</dbReference>
<dbReference type="SUPFAM" id="SSF52743">
    <property type="entry name" value="Subtilisin-like"/>
    <property type="match status" value="1"/>
</dbReference>
<dbReference type="Gene3D" id="3.40.50.200">
    <property type="entry name" value="Peptidase S8/S53 domain"/>
    <property type="match status" value="2"/>
</dbReference>
<evidence type="ECO:0000256" key="5">
    <source>
        <dbReference type="PROSITE-ProRule" id="PRU01240"/>
    </source>
</evidence>
<organism evidence="8 9">
    <name type="scientific">Verticillium longisporum</name>
    <name type="common">Verticillium dahliae var. longisporum</name>
    <dbReference type="NCBI Taxonomy" id="100787"/>
    <lineage>
        <taxon>Eukaryota</taxon>
        <taxon>Fungi</taxon>
        <taxon>Dikarya</taxon>
        <taxon>Ascomycota</taxon>
        <taxon>Pezizomycotina</taxon>
        <taxon>Sordariomycetes</taxon>
        <taxon>Hypocreomycetidae</taxon>
        <taxon>Glomerellales</taxon>
        <taxon>Plectosphaerellaceae</taxon>
        <taxon>Verticillium</taxon>
    </lineage>
</organism>
<accession>A0A0G4NQV4</accession>
<keyword evidence="2" id="KW-0645">Protease</keyword>
<dbReference type="InterPro" id="IPR015500">
    <property type="entry name" value="Peptidase_S8_subtilisin-rel"/>
</dbReference>
<comment type="caution">
    <text evidence="5">Lacks conserved residue(s) required for the propagation of feature annotation.</text>
</comment>
<dbReference type="AlphaFoldDB" id="A0A0G4NQV4"/>
<evidence type="ECO:0000313" key="9">
    <source>
        <dbReference type="Proteomes" id="UP000045706"/>
    </source>
</evidence>
<dbReference type="PANTHER" id="PTHR43806:SF66">
    <property type="entry name" value="SERIN ENDOPEPTIDASE"/>
    <property type="match status" value="1"/>
</dbReference>
<dbReference type="GO" id="GO:0004252">
    <property type="term" value="F:serine-type endopeptidase activity"/>
    <property type="evidence" value="ECO:0007669"/>
    <property type="project" value="InterPro"/>
</dbReference>
<dbReference type="PROSITE" id="PS00136">
    <property type="entry name" value="SUBTILASE_ASP"/>
    <property type="match status" value="1"/>
</dbReference>
<dbReference type="InterPro" id="IPR050131">
    <property type="entry name" value="Peptidase_S8_subtilisin-like"/>
</dbReference>
<feature type="domain" description="Peptidase S8/S53" evidence="7">
    <location>
        <begin position="144"/>
        <end position="241"/>
    </location>
</feature>
<dbReference type="Pfam" id="PF00082">
    <property type="entry name" value="Peptidase_S8"/>
    <property type="match status" value="1"/>
</dbReference>
<sequence>MRLLSILQILPLAGGAAAGSVFARNDEPSLGAADATKQYIIEVEKDADVEALSESLNAEDHVKVLKTYNSEVFHGLTIETDVYNLDSIGQLGDVAQAWPASVIELPDLGPDVQPPSNARLAAAANYSIHSWTGVDKIHATGNFGQGVKVAVVDTGVDYRHEALGGGFGPGFKVSGGYDIVGDAWPIENGEPDSDPLDGRGHGTHVAGIIAAQTDSLQGVAPGVDLLAYKVFSSMGSGTYDTYIIDAFIKAFDDDGPEVSAPGGNILSTWLDGTWRIASGTSMACPYLAGIAALFISEFGGREVHGPSLSKTFYNRVVASGNSMPWSTVDAVAFQDTGFWAPTIQAGSGLVDAWKVLNYSSTLSTTKWVLNDTAHFDGQHSTVIANNANVEVEYEFLLQPAAGVEVATTSGALAKLKDYKPLKMIPNITLPSGSFKLKPGEKRKAEFSFDYPRGLNEAKQPLYSGKVLITSSLGENLSVSYFGAAYNVKDQYKDMFIDNTPYIMSPSRNFPEKRNFTFDLSSGKSTSQDYPKVFTSFSFGCDELRWDIYESGWEESRWSYPPVVGENGYVGAATAFRDSLRYTFFDSSIHDKEDTVAFPIRALSRSIQSGGTSLGLDRHRFFWLGKLANGTYIKPGIYK</sequence>
<gene>
    <name evidence="8" type="ORF">BN1723_016970</name>
</gene>
<name>A0A0G4NQV4_VERLO</name>
<evidence type="ECO:0000256" key="2">
    <source>
        <dbReference type="ARBA" id="ARBA00022670"/>
    </source>
</evidence>
<proteinExistence type="inferred from homology"/>
<dbReference type="InterPro" id="IPR036852">
    <property type="entry name" value="Peptidase_S8/S53_dom_sf"/>
</dbReference>
<dbReference type="PRINTS" id="PR00723">
    <property type="entry name" value="SUBTILISIN"/>
</dbReference>
<evidence type="ECO:0000256" key="6">
    <source>
        <dbReference type="SAM" id="SignalP"/>
    </source>
</evidence>
<evidence type="ECO:0000256" key="4">
    <source>
        <dbReference type="ARBA" id="ARBA00022825"/>
    </source>
</evidence>
<evidence type="ECO:0000256" key="3">
    <source>
        <dbReference type="ARBA" id="ARBA00022801"/>
    </source>
</evidence>
<reference evidence="9" key="1">
    <citation type="submission" date="2015-05" db="EMBL/GenBank/DDBJ databases">
        <authorList>
            <person name="Fogelqvist Johan"/>
        </authorList>
    </citation>
    <scope>NUCLEOTIDE SEQUENCE [LARGE SCALE GENOMIC DNA]</scope>
</reference>